<dbReference type="SUPFAM" id="SSF47336">
    <property type="entry name" value="ACP-like"/>
    <property type="match status" value="2"/>
</dbReference>
<dbReference type="InterPro" id="IPR020806">
    <property type="entry name" value="PKS_PP-bd"/>
</dbReference>
<dbReference type="InterPro" id="IPR016035">
    <property type="entry name" value="Acyl_Trfase/lysoPLipase"/>
</dbReference>
<dbReference type="InterPro" id="IPR036736">
    <property type="entry name" value="ACP-like_sf"/>
</dbReference>
<feature type="region of interest" description="C-terminal hotdog fold" evidence="9">
    <location>
        <begin position="1106"/>
        <end position="1247"/>
    </location>
</feature>
<evidence type="ECO:0000256" key="9">
    <source>
        <dbReference type="PROSITE-ProRule" id="PRU01363"/>
    </source>
</evidence>
<dbReference type="InterPro" id="IPR018201">
    <property type="entry name" value="Ketoacyl_synth_AS"/>
</dbReference>
<keyword evidence="6" id="KW-0045">Antibiotic biosynthesis</keyword>
<feature type="domain" description="PKS/mFAS DH" evidence="13">
    <location>
        <begin position="955"/>
        <end position="1247"/>
    </location>
</feature>
<dbReference type="InterPro" id="IPR020807">
    <property type="entry name" value="PKS_DH"/>
</dbReference>
<dbReference type="SUPFAM" id="SSF51735">
    <property type="entry name" value="NAD(P)-binding Rossmann-fold domains"/>
    <property type="match status" value="5"/>
</dbReference>
<dbReference type="FunFam" id="3.40.50.720:FF:000209">
    <property type="entry name" value="Polyketide synthase Pks12"/>
    <property type="match status" value="1"/>
</dbReference>
<dbReference type="CDD" id="cd00833">
    <property type="entry name" value="PKS"/>
    <property type="match status" value="2"/>
</dbReference>
<dbReference type="InterPro" id="IPR042104">
    <property type="entry name" value="PKS_dehydratase_sf"/>
</dbReference>
<dbReference type="Gene3D" id="3.40.50.11460">
    <property type="match status" value="1"/>
</dbReference>
<protein>
    <submittedName>
        <fullName evidence="14">Beta-ketoacyl synthase</fullName>
    </submittedName>
</protein>
<evidence type="ECO:0000256" key="4">
    <source>
        <dbReference type="ARBA" id="ARBA00022553"/>
    </source>
</evidence>
<dbReference type="SUPFAM" id="SSF55048">
    <property type="entry name" value="Probable ACP-binding domain of malonyl-CoA ACP transacylase"/>
    <property type="match status" value="2"/>
</dbReference>
<feature type="active site" description="Proton donor; for dehydratase activity" evidence="9">
    <location>
        <position position="1166"/>
    </location>
</feature>
<dbReference type="SMART" id="SM01294">
    <property type="entry name" value="PKS_PP_betabranch"/>
    <property type="match status" value="2"/>
</dbReference>
<dbReference type="FunFam" id="3.40.47.10:FF:000019">
    <property type="entry name" value="Polyketide synthase type I"/>
    <property type="match status" value="2"/>
</dbReference>
<dbReference type="SUPFAM" id="SSF101173">
    <property type="entry name" value="Docking domain B of the erythromycin polyketide synthase (DEBS)"/>
    <property type="match status" value="1"/>
</dbReference>
<dbReference type="InterPro" id="IPR016039">
    <property type="entry name" value="Thiolase-like"/>
</dbReference>
<feature type="active site" description="Proton donor; for dehydratase activity" evidence="9">
    <location>
        <position position="2932"/>
    </location>
</feature>
<dbReference type="FunFam" id="3.40.366.10:FF:000002">
    <property type="entry name" value="Probable polyketide synthase 2"/>
    <property type="match status" value="1"/>
</dbReference>
<dbReference type="Gene3D" id="1.10.1200.10">
    <property type="entry name" value="ACP-like"/>
    <property type="match status" value="2"/>
</dbReference>
<dbReference type="InterPro" id="IPR014030">
    <property type="entry name" value="Ketoacyl_synth_N"/>
</dbReference>
<dbReference type="SMART" id="SM00826">
    <property type="entry name" value="PKS_DH"/>
    <property type="match status" value="2"/>
</dbReference>
<dbReference type="InterPro" id="IPR036291">
    <property type="entry name" value="NAD(P)-bd_dom_sf"/>
</dbReference>
<dbReference type="InterPro" id="IPR049552">
    <property type="entry name" value="PKS_DH_N"/>
</dbReference>
<dbReference type="SMART" id="SM00825">
    <property type="entry name" value="PKS_KS"/>
    <property type="match status" value="2"/>
</dbReference>
<dbReference type="PANTHER" id="PTHR43775">
    <property type="entry name" value="FATTY ACID SYNTHASE"/>
    <property type="match status" value="1"/>
</dbReference>
<dbReference type="GO" id="GO:0031177">
    <property type="term" value="F:phosphopantetheine binding"/>
    <property type="evidence" value="ECO:0007669"/>
    <property type="project" value="InterPro"/>
</dbReference>
<dbReference type="FunFam" id="3.90.180.10:FF:000032">
    <property type="entry name" value="Probable polyketide synthase pks1"/>
    <property type="match status" value="1"/>
</dbReference>
<dbReference type="InterPro" id="IPR013154">
    <property type="entry name" value="ADH-like_N"/>
</dbReference>
<evidence type="ECO:0000259" key="11">
    <source>
        <dbReference type="PROSITE" id="PS50075"/>
    </source>
</evidence>
<dbReference type="InterPro" id="IPR055123">
    <property type="entry name" value="SpnB-like_Rossmann"/>
</dbReference>
<dbReference type="InterPro" id="IPR016036">
    <property type="entry name" value="Malonyl_transacylase_ACP-bd"/>
</dbReference>
<feature type="domain" description="Carrier" evidence="11">
    <location>
        <begin position="1723"/>
        <end position="1798"/>
    </location>
</feature>
<dbReference type="InterPro" id="IPR020841">
    <property type="entry name" value="PKS_Beta-ketoAc_synthase_dom"/>
</dbReference>
<dbReference type="RefSeq" id="WP_150187354.1">
    <property type="nucleotide sequence ID" value="NZ_CP029191.1"/>
</dbReference>
<dbReference type="InterPro" id="IPR049551">
    <property type="entry name" value="PKS_DH_C"/>
</dbReference>
<dbReference type="GO" id="GO:0006633">
    <property type="term" value="P:fatty acid biosynthetic process"/>
    <property type="evidence" value="ECO:0007669"/>
    <property type="project" value="InterPro"/>
</dbReference>
<evidence type="ECO:0000256" key="6">
    <source>
        <dbReference type="ARBA" id="ARBA00023194"/>
    </source>
</evidence>
<feature type="compositionally biased region" description="Acidic residues" evidence="10">
    <location>
        <begin position="469"/>
        <end position="478"/>
    </location>
</feature>
<dbReference type="InterPro" id="IPR006162">
    <property type="entry name" value="Ppantetheine_attach_site"/>
</dbReference>
<dbReference type="InterPro" id="IPR015083">
    <property type="entry name" value="NorB/c/GfsB-D-like_docking"/>
</dbReference>
<dbReference type="InterPro" id="IPR020843">
    <property type="entry name" value="ER"/>
</dbReference>
<dbReference type="CDD" id="cd08956">
    <property type="entry name" value="KR_3_FAS_SDR_x"/>
    <property type="match status" value="2"/>
</dbReference>
<reference evidence="14 15" key="1">
    <citation type="submission" date="2018-05" db="EMBL/GenBank/DDBJ databases">
        <title>Streptomyces venezuelae.</title>
        <authorList>
            <person name="Kim W."/>
            <person name="Lee N."/>
            <person name="Cho B.-K."/>
        </authorList>
    </citation>
    <scope>NUCLEOTIDE SEQUENCE [LARGE SCALE GENOMIC DNA]</scope>
    <source>
        <strain evidence="14 15">ATCC 14585</strain>
    </source>
</reference>
<dbReference type="PROSITE" id="PS00012">
    <property type="entry name" value="PHOSPHOPANTETHEINE"/>
    <property type="match status" value="2"/>
</dbReference>
<feature type="region of interest" description="N-terminal hotdog fold" evidence="9">
    <location>
        <begin position="955"/>
        <end position="1086"/>
    </location>
</feature>
<dbReference type="PANTHER" id="PTHR43775:SF51">
    <property type="entry name" value="INACTIVE PHENOLPHTHIOCEROL SYNTHESIS POLYKETIDE SYNTHASE TYPE I PKS1-RELATED"/>
    <property type="match status" value="1"/>
</dbReference>
<evidence type="ECO:0000256" key="10">
    <source>
        <dbReference type="SAM" id="MobiDB-lite"/>
    </source>
</evidence>
<gene>
    <name evidence="14" type="ORF">DEJ49_32185</name>
</gene>
<name>A0A5P2CQ58_STRVZ</name>
<sequence length="4013" mass="417846">MSSAEESSAGTPSTEAKLRQYLKRVTVDLGQARRRLREVEERAQEPIAIVSMACRFPGDTRTPEALWDLVAAGGDAVGDFPTNRGWDLDSLYHPDPEHPGTSYVRRGGFLHDAPGFDASFFGISPREALAMDPQQRVLMETAWQLLERAGIDPASLKLTPTGVYIGAGVLGFGGAQPDKAVEGHLLTGNALSVLSGRISFTLGLEGPSVSVDTACSSSLVSMHLAAQALRQGECDLAMAGGVTIMSTPGAFTEFSRQGALSPDGRSKAFAASADGTGFSEGAGLLLLERLSDARRNGREVLAVIRGSAVNQDGASNGLTAPNGPSQERVIRAALANAGLGAAEVDAVEAHGTGTRLGDPIEAGALHATYGRERDDDHPLWLGSVKSNIGHPQGAAGVAGVIKMVMALRRELLPATLYVDEPTPHVDWSSGTVRLLTEPVEWKRGERPRRAGVSAFGMSGTNAHVILEEAPEVPEGSDEQDPRQAPEAEAQEPSTTAAVVVPWVVSGRGEDALRAQAALLAEHVRDNGGSSSPTDVGWSLATTRSVFENRAVVIGTDQAALLDGLRSLADGEASPDVVSGAAGATGPGPVMVFPGQGGQWVGMGARLLEESPVFAARIAECEQALSAYVDWSLTDVLRGDGSELSRIDVVQPVLWAVMVALAAVWADQGIEPAAVVGHSQGEIAAACVVGAISLDEAARIVSVRSVLLRTLSGRGGMASLGMGQEQAAELIDGHPGVVVAAVNGPTSTVISGPPEGIEAVVADAQERGLRARAVASDVAGHGPQLDAILDELTERLAGIRPAATDVAFYSTVTAEHLTDTTALDTGYWVRNVRRTVRFADTIDALLADGYRLFIEASPHPVLNLALESIVERADVSASVVPTLRRDHGDTAQLARAAARAFTAGADVDWRRWFPADPAPRTVDLPTYAFQRQDFWLAPAAGRSGDPAGLGLAASGHPLLGASVGLASGDVHLLSGRVSRQSAAWLDDHVVAGHALVPGAAQVEWVLRAADEAGCPALEELTLQTPLVLPDTGGLQIQVVVDAADAHGRRDVRLFSRPDDTDADDAFASERPWTCHATGVLGSEEVPEQAHGARGSEPLDGAWPPPGADPVDPADLYAQADRTGYGYGPAFRGVRALWRHGRDVLAEVTLPEEAGDPDGFGIHPALLDAVLQPAALLLPPTDTAQVWLPFAWNDVALHAVRATTVRVRLTLLGERVDQGLRIDVADAVGAPVLTVRDLRSRPTDIGRLAAAGARERHGLFDLKWLAPEDLGGLRAGGSRGGGWVTLGEDVPDLAALLESIESGAPAPQLVAAPVEPDPADDGLALATHVLDLVQTWLAAPPHDSRLVLVTRGAVAFDGEGDVGVAAAAVWGLVRSAQSENPDRFTLIDLGPEDTLADAVEAAQLDEPQLALRDGEIRVPRLTRATQERAGGRAIEHADGDAQVDPGGTVLITGGSGVLGRLVAEHLVREWGVRHLLLASRRGDRTPGSRELRTRLTELGAATVDIATADVADAESVAALITSIDPAHPLTGVIHAAGVLDDAVVTAQTPESLAWVWAAKATAARLLHEATREIPLDLFVVFSSAAASLGSPGQANYAAANAYCDALVQHRRAQGLAGLSIAWGLWQATSGMTGQLSDTDLARMKRTGFAALTDEGGLALLDAARAHDHAYVVAADLDPRAVTDGLSPLLRTLTAPTARRRVASEGLADGALAARLAGLDEDGRLELLTDVVREYVAAVLGHGSASRVSIDVAFKDLGFDSLTAVELRNRLSAACDVRLPATLIFDHPTPQALAVHLCTRLGGPTAAPAMPAPAARPAATTDDPVAIVAMACRFPGGVNSADDLWDLLDTRTDAMGGFPTDRGWDLGRLFHPDPEHPGTTYADQGGFLPDAGDFDAAFFGINPREALAMDPQQRLLLEASWEVFERAGIDPTALRGSLTGTYVGLMNHDYAKSFPEADAQLEGYAYLASTGSMASGRVAYTFGLEGPAVTVDTACSSSLVSLHLAAQALRQGECDLALAGGVTVMADPDMFAGFARQRGLSPDGRCKPYAAGADGVGFSEGVGVLLLERLSDARRNGHQVLAVVRGSAVNQDGASNGLTAPNGPSQERVIRQALASGGLSAGDVDVVEGHGTGTTLGDPIEAQALLATYGQGRSVGRPVWLGSVKSNIGHTQAAAGVAGVIKMVMAMRRGVVPASLHVDEPSPHVDWDSGAVRLAVEAVPWPEVAGRGVRRAGVSSFGASGTNAHVIVEYVPEPAVEVAVEGVVAGDGDGALVPWVLSARSPQALRDQARRLRAFAEDASRAPLTDVGWSLLGTRALHERRAVVVGADRADIVAGLEALAAGEPHPALIGPSSGQSPTGDDVVWLFSGQGSQVVGMGAGLYERFPVFAQAFDEVCGLLDVQLGGSVREVVFGGARERLDHTMWAQAGLFALQVGLARLWESVGVRPDVVVGHSIGEIAAAHVAGVFGLADACRVVGARARLMGALPEGGAMCAVQATREELTADLAGSGVSIAAANTPDSTVISGPVDEVERVVALWREKGRKTKALSVSHAFHSALMEPMLVEFTEAIRDVKFAAPKIPLMSNVSGTEAGVEITAPEYWAKHVREAVLFQPAIAAVGARARAFVELGPAPVLSTAAQRTLDDVVDPREGEPVVTASLDSGRPDDVAFAQAMARLHTAGVAVDWSGFFPADPAPRTVELPTYAFQRERFWLSGRAGSGDAAGLGLVAAGHPLLGAAVEFADRGGCLLTGRVSRSGVSWLADHVVGGAVLVPGAALVEWVLRAGDEVGCAVVDELMLQVPVVVPEASGLRVQVVVDEAGEDGRRGVHVYSRPDTDTADAAVGGDDTWVCHATGVLTPESPLAVDETMSGAWPPVGAEPLTVEGFYATAAEDGYGYGPAFRGLRAAWRHGGDLLAEVALPEAAGPHDGYGIHPALLDATLHPLLVSRLQAGSGDEQLYVPFAWTGVSLRAVGATTVRVRLRPAGESAEHGVGVTVTDATGGLVLSADALRTRPVQRGQLVAAQQRDVHGLFALEWTPLPVPSSSTDMGDGRGWVVLPGDGRDGGGGLADVVSAVGDEVPWAVLAPVDVSVGDGLRVTEGVLSLVQAFLAAPELVESRLVVVTRSAVATDDRDDDGDVDASAVAVWGLVRSAQSENPGRFVLLDVDADLRIDGVGVGVGVGYGDGEGALPQARLRQAVEDLDEPQLALRDGKLHIPRLAQARRSTDVVAPTGETAWRLRMADDGSLDDLAAVACPEVLEPLAPGQVRLSVHAAGVNFRDVLVALGMVPAYGAMGGEGAGVVTEVGPGVTHLSVGDRVMGVFEGAYGPVVIADARMVAPVPRGWDMREAAGVPAAFLTAWYGLVELAGLKAGERVLIHAATGGVGMAAVQIARHIGAEVFATASPAKHGVLEEMGIDAAHRASSRDLAFEDGFRRATDGRGVDVVLNSLTGEFIDASLRLLGEGGGGRFLEMGKTDVRAPEEVGAEYPGVTYTVYDLVDDAGPERIRRMLDQLGELFASDRLKALPVRSWPLGKAREAFRFMSQAKHTGKLVLEVPPTLDPEGTVLITGGTGALGRVVAEHLVREWGVRHLLLASRRGPDAAGSGELVAELAELGATVDVVAADVSDPEAVAELVGKADPPHPLTGVVHAAGVLEDAVVTAQTRDGLAKVWAAKAAAAANLDEATREMRLGLFVVFSSAAATLGSPGQANYAAANAYCDALMQHRRARGRAGLSIGWGLWDASDDRQGNGTTGMTGGLTGTDIARMSRIGVKGMTNTHGLALLDAAHRNGRPHLVGFNLDLRTLATHPVHTRPALLRGLAAPSTGGGANRRTATAGGQPADLAGRLAALSPTDRHHTLVRLIREQAATVLGHHPDSLTPRSTFKELGFDSLTAVELRNRLSAATGLRLPSGLVFDHPDADNLAEHLGAQLAPDGDTPAVGQEATEPLLRDLAKLEHALSSAHVEHLDADAVTSRLETLLSKWKSASAAPGSAPGSGSTKEQLKVATTDQVLDFIDKELGV</sequence>
<feature type="domain" description="Carrier" evidence="11">
    <location>
        <begin position="3846"/>
        <end position="3923"/>
    </location>
</feature>
<keyword evidence="8" id="KW-0012">Acyltransferase</keyword>
<dbReference type="SUPFAM" id="SSF53901">
    <property type="entry name" value="Thiolase-like"/>
    <property type="match status" value="2"/>
</dbReference>
<dbReference type="Pfam" id="PF21089">
    <property type="entry name" value="PKS_DH_N"/>
    <property type="match status" value="2"/>
</dbReference>
<dbReference type="Pfam" id="PF14765">
    <property type="entry name" value="PS-DH"/>
    <property type="match status" value="2"/>
</dbReference>
<dbReference type="PROSITE" id="PS52019">
    <property type="entry name" value="PKS_MFAS_DH"/>
    <property type="match status" value="2"/>
</dbReference>
<evidence type="ECO:0000256" key="1">
    <source>
        <dbReference type="ARBA" id="ARBA00001957"/>
    </source>
</evidence>
<comment type="cofactor">
    <cofactor evidence="1">
        <name>pantetheine 4'-phosphate</name>
        <dbReference type="ChEBI" id="CHEBI:47942"/>
    </cofactor>
</comment>
<dbReference type="Gene3D" id="3.40.50.720">
    <property type="entry name" value="NAD(P)-binding Rossmann-like Domain"/>
    <property type="match status" value="2"/>
</dbReference>
<feature type="active site" description="Proton acceptor; for dehydratase activity" evidence="9">
    <location>
        <position position="2759"/>
    </location>
</feature>
<dbReference type="InterPro" id="IPR057326">
    <property type="entry name" value="KR_dom"/>
</dbReference>
<dbReference type="InterPro" id="IPR032821">
    <property type="entry name" value="PKS_assoc"/>
</dbReference>
<evidence type="ECO:0000256" key="3">
    <source>
        <dbReference type="ARBA" id="ARBA00022450"/>
    </source>
</evidence>
<dbReference type="InterPro" id="IPR013968">
    <property type="entry name" value="PKS_KR"/>
</dbReference>
<dbReference type="SUPFAM" id="SSF52151">
    <property type="entry name" value="FabD/lysophospholipase-like"/>
    <property type="match status" value="2"/>
</dbReference>
<dbReference type="InterPro" id="IPR036299">
    <property type="entry name" value="Polyketide_synth_docking_sf"/>
</dbReference>
<dbReference type="FunFam" id="1.10.1200.10:FF:000007">
    <property type="entry name" value="Probable polyketide synthase pks17"/>
    <property type="match status" value="2"/>
</dbReference>
<dbReference type="Gene3D" id="3.40.47.10">
    <property type="match status" value="2"/>
</dbReference>
<dbReference type="GO" id="GO:0033068">
    <property type="term" value="P:macrolide biosynthetic process"/>
    <property type="evidence" value="ECO:0007669"/>
    <property type="project" value="UniProtKB-ARBA"/>
</dbReference>
<dbReference type="Gene3D" id="3.90.180.10">
    <property type="entry name" value="Medium-chain alcohol dehydrogenases, catalytic domain"/>
    <property type="match status" value="1"/>
</dbReference>
<feature type="domain" description="Ketosynthase family 3 (KS3)" evidence="12">
    <location>
        <begin position="1819"/>
        <end position="2247"/>
    </location>
</feature>
<dbReference type="Pfam" id="PF16197">
    <property type="entry name" value="KAsynt_C_assoc"/>
    <property type="match status" value="2"/>
</dbReference>
<organism evidence="14 15">
    <name type="scientific">Streptomyces venezuelae</name>
    <dbReference type="NCBI Taxonomy" id="54571"/>
    <lineage>
        <taxon>Bacteria</taxon>
        <taxon>Bacillati</taxon>
        <taxon>Actinomycetota</taxon>
        <taxon>Actinomycetes</taxon>
        <taxon>Kitasatosporales</taxon>
        <taxon>Streptomycetaceae</taxon>
        <taxon>Streptomyces</taxon>
    </lineage>
</organism>
<dbReference type="CDD" id="cd05195">
    <property type="entry name" value="enoyl_red"/>
    <property type="match status" value="1"/>
</dbReference>
<dbReference type="Pfam" id="PF08990">
    <property type="entry name" value="Docking"/>
    <property type="match status" value="1"/>
</dbReference>
<keyword evidence="5" id="KW-0808">Transferase</keyword>
<evidence type="ECO:0000259" key="13">
    <source>
        <dbReference type="PROSITE" id="PS52019"/>
    </source>
</evidence>
<dbReference type="SMART" id="SM00829">
    <property type="entry name" value="PKS_ER"/>
    <property type="match status" value="1"/>
</dbReference>
<dbReference type="InterPro" id="IPR049900">
    <property type="entry name" value="PKS_mFAS_DH"/>
</dbReference>
<dbReference type="Pfam" id="PF08240">
    <property type="entry name" value="ADH_N"/>
    <property type="match status" value="1"/>
</dbReference>
<dbReference type="InterPro" id="IPR014031">
    <property type="entry name" value="Ketoacyl_synth_C"/>
</dbReference>
<feature type="region of interest" description="Disordered" evidence="10">
    <location>
        <begin position="469"/>
        <end position="495"/>
    </location>
</feature>
<dbReference type="GO" id="GO:0016491">
    <property type="term" value="F:oxidoreductase activity"/>
    <property type="evidence" value="ECO:0007669"/>
    <property type="project" value="InterPro"/>
</dbReference>
<dbReference type="Pfam" id="PF08659">
    <property type="entry name" value="KR"/>
    <property type="match status" value="2"/>
</dbReference>
<evidence type="ECO:0000313" key="15">
    <source>
        <dbReference type="Proteomes" id="UP000324015"/>
    </source>
</evidence>
<keyword evidence="7" id="KW-0511">Multifunctional enzyme</keyword>
<dbReference type="GO" id="GO:0004312">
    <property type="term" value="F:fatty acid synthase activity"/>
    <property type="evidence" value="ECO:0007669"/>
    <property type="project" value="TreeGrafter"/>
</dbReference>
<dbReference type="InterPro" id="IPR014043">
    <property type="entry name" value="Acyl_transferase_dom"/>
</dbReference>
<evidence type="ECO:0000256" key="7">
    <source>
        <dbReference type="ARBA" id="ARBA00023268"/>
    </source>
</evidence>
<feature type="region of interest" description="Disordered" evidence="10">
    <location>
        <begin position="1080"/>
        <end position="1113"/>
    </location>
</feature>
<dbReference type="Gene3D" id="3.30.70.3290">
    <property type="match status" value="2"/>
</dbReference>
<dbReference type="Pfam" id="PF00109">
    <property type="entry name" value="ketoacyl-synt"/>
    <property type="match status" value="2"/>
</dbReference>
<dbReference type="Gene3D" id="6.10.40.10">
    <property type="match status" value="1"/>
</dbReference>
<dbReference type="Pfam" id="PF02801">
    <property type="entry name" value="Ketoacyl-synt_C"/>
    <property type="match status" value="2"/>
</dbReference>
<dbReference type="Gene3D" id="3.10.129.110">
    <property type="entry name" value="Polyketide synthase dehydratase"/>
    <property type="match status" value="2"/>
</dbReference>
<feature type="active site" description="Proton acceptor; for dehydratase activity" evidence="9">
    <location>
        <position position="987"/>
    </location>
</feature>
<evidence type="ECO:0000259" key="12">
    <source>
        <dbReference type="PROSITE" id="PS52004"/>
    </source>
</evidence>
<dbReference type="Proteomes" id="UP000324015">
    <property type="component" value="Chromosome"/>
</dbReference>
<keyword evidence="4" id="KW-0597">Phosphoprotein</keyword>
<dbReference type="SMART" id="SM00822">
    <property type="entry name" value="PKS_KR"/>
    <property type="match status" value="2"/>
</dbReference>
<evidence type="ECO:0000256" key="5">
    <source>
        <dbReference type="ARBA" id="ARBA00022679"/>
    </source>
</evidence>
<dbReference type="InterPro" id="IPR009081">
    <property type="entry name" value="PP-bd_ACP"/>
</dbReference>
<dbReference type="InterPro" id="IPR011032">
    <property type="entry name" value="GroES-like_sf"/>
</dbReference>
<dbReference type="EMBL" id="CP029191">
    <property type="protein sequence ID" value="QES45036.1"/>
    <property type="molecule type" value="Genomic_DNA"/>
</dbReference>
<dbReference type="PROSITE" id="PS52004">
    <property type="entry name" value="KS3_2"/>
    <property type="match status" value="2"/>
</dbReference>
<feature type="region of interest" description="C-terminal hotdog fold" evidence="9">
    <location>
        <begin position="2872"/>
        <end position="3015"/>
    </location>
</feature>
<dbReference type="Pfam" id="PF00698">
    <property type="entry name" value="Acyl_transf_1"/>
    <property type="match status" value="2"/>
</dbReference>
<dbReference type="InterPro" id="IPR001227">
    <property type="entry name" value="Ac_transferase_dom_sf"/>
</dbReference>
<evidence type="ECO:0000256" key="2">
    <source>
        <dbReference type="ARBA" id="ARBA00004792"/>
    </source>
</evidence>
<dbReference type="Gene3D" id="3.40.366.10">
    <property type="entry name" value="Malonyl-Coenzyme A Acyl Carrier Protein, domain 2"/>
    <property type="match status" value="2"/>
</dbReference>
<dbReference type="Pfam" id="PF13602">
    <property type="entry name" value="ADH_zinc_N_2"/>
    <property type="match status" value="1"/>
</dbReference>
<proteinExistence type="predicted"/>
<dbReference type="InterPro" id="IPR050091">
    <property type="entry name" value="PKS_NRPS_Biosynth_Enz"/>
</dbReference>
<dbReference type="Pfam" id="PF22953">
    <property type="entry name" value="SpnB_Rossmann"/>
    <property type="match status" value="2"/>
</dbReference>
<dbReference type="PROSITE" id="PS00606">
    <property type="entry name" value="KS3_1"/>
    <property type="match status" value="2"/>
</dbReference>
<dbReference type="SMART" id="SM00823">
    <property type="entry name" value="PKS_PP"/>
    <property type="match status" value="2"/>
</dbReference>
<dbReference type="GO" id="GO:0004315">
    <property type="term" value="F:3-oxoacyl-[acyl-carrier-protein] synthase activity"/>
    <property type="evidence" value="ECO:0007669"/>
    <property type="project" value="InterPro"/>
</dbReference>
<evidence type="ECO:0000256" key="8">
    <source>
        <dbReference type="ARBA" id="ARBA00023315"/>
    </source>
</evidence>
<dbReference type="SUPFAM" id="SSF50129">
    <property type="entry name" value="GroES-like"/>
    <property type="match status" value="1"/>
</dbReference>
<comment type="pathway">
    <text evidence="2">Antibiotic biosynthesis.</text>
</comment>
<dbReference type="PROSITE" id="PS50075">
    <property type="entry name" value="CARRIER"/>
    <property type="match status" value="2"/>
</dbReference>
<keyword evidence="3" id="KW-0596">Phosphopantetheine</keyword>
<feature type="domain" description="PKS/mFAS DH" evidence="13">
    <location>
        <begin position="2727"/>
        <end position="3015"/>
    </location>
</feature>
<accession>A0A5P2CQ58</accession>
<feature type="region of interest" description="Disordered" evidence="10">
    <location>
        <begin position="3811"/>
        <end position="3831"/>
    </location>
</feature>
<dbReference type="Pfam" id="PF00550">
    <property type="entry name" value="PP-binding"/>
    <property type="match status" value="2"/>
</dbReference>
<feature type="region of interest" description="N-terminal hotdog fold" evidence="9">
    <location>
        <begin position="2727"/>
        <end position="2858"/>
    </location>
</feature>
<evidence type="ECO:0000313" key="14">
    <source>
        <dbReference type="EMBL" id="QES45036.1"/>
    </source>
</evidence>
<feature type="domain" description="Ketosynthase family 3 (KS3)" evidence="12">
    <location>
        <begin position="44"/>
        <end position="468"/>
    </location>
</feature>
<dbReference type="SMART" id="SM00827">
    <property type="entry name" value="PKS_AT"/>
    <property type="match status" value="2"/>
</dbReference>